<feature type="region of interest" description="Disordered" evidence="1">
    <location>
        <begin position="481"/>
        <end position="918"/>
    </location>
</feature>
<feature type="compositionally biased region" description="Low complexity" evidence="1">
    <location>
        <begin position="748"/>
        <end position="761"/>
    </location>
</feature>
<evidence type="ECO:0000256" key="2">
    <source>
        <dbReference type="SAM" id="Phobius"/>
    </source>
</evidence>
<feature type="compositionally biased region" description="Low complexity" evidence="1">
    <location>
        <begin position="880"/>
        <end position="897"/>
    </location>
</feature>
<keyword evidence="2" id="KW-0472">Membrane</keyword>
<keyword evidence="5" id="KW-1185">Reference proteome</keyword>
<feature type="region of interest" description="Disordered" evidence="1">
    <location>
        <begin position="982"/>
        <end position="1003"/>
    </location>
</feature>
<comment type="caution">
    <text evidence="4">The sequence shown here is derived from an EMBL/GenBank/DDBJ whole genome shotgun (WGS) entry which is preliminary data.</text>
</comment>
<accession>A0AAN6NIY8</accession>
<feature type="compositionally biased region" description="Basic and acidic residues" evidence="1">
    <location>
        <begin position="853"/>
        <end position="863"/>
    </location>
</feature>
<feature type="compositionally biased region" description="Polar residues" evidence="1">
    <location>
        <begin position="248"/>
        <end position="261"/>
    </location>
</feature>
<evidence type="ECO:0000313" key="4">
    <source>
        <dbReference type="EMBL" id="KAK3945989.1"/>
    </source>
</evidence>
<dbReference type="AlphaFoldDB" id="A0AAN6NIY8"/>
<evidence type="ECO:0008006" key="6">
    <source>
        <dbReference type="Google" id="ProtNLM"/>
    </source>
</evidence>
<gene>
    <name evidence="4" type="ORF">QBC46DRAFT_424915</name>
</gene>
<feature type="compositionally biased region" description="Basic and acidic residues" evidence="1">
    <location>
        <begin position="564"/>
        <end position="578"/>
    </location>
</feature>
<protein>
    <recommendedName>
        <fullName evidence="6">Extracellular membrane protein CFEM domain-containing protein</fullName>
    </recommendedName>
</protein>
<feature type="region of interest" description="Disordered" evidence="1">
    <location>
        <begin position="427"/>
        <end position="460"/>
    </location>
</feature>
<dbReference type="Proteomes" id="UP001303473">
    <property type="component" value="Unassembled WGS sequence"/>
</dbReference>
<feature type="transmembrane region" description="Helical" evidence="2">
    <location>
        <begin position="195"/>
        <end position="216"/>
    </location>
</feature>
<feature type="compositionally biased region" description="Basic and acidic residues" evidence="1">
    <location>
        <begin position="498"/>
        <end position="513"/>
    </location>
</feature>
<dbReference type="PANTHER" id="PTHR35310">
    <property type="entry name" value="CELL WALL INTEGRITY/STRESS RESPONSE COMPONENT-LIKE PROTEIN"/>
    <property type="match status" value="1"/>
</dbReference>
<proteinExistence type="predicted"/>
<name>A0AAN6NIY8_9PEZI</name>
<feature type="chain" id="PRO_5042813858" description="Extracellular membrane protein CFEM domain-containing protein" evidence="3">
    <location>
        <begin position="20"/>
        <end position="1003"/>
    </location>
</feature>
<keyword evidence="3" id="KW-0732">Signal</keyword>
<dbReference type="PANTHER" id="PTHR35310:SF1">
    <property type="entry name" value="CELL WALL INTEGRITY_STRESS RESPONSE COMPONENT-LIKE PROTEIN"/>
    <property type="match status" value="1"/>
</dbReference>
<keyword evidence="2" id="KW-1133">Transmembrane helix</keyword>
<feature type="compositionally biased region" description="Low complexity" evidence="1">
    <location>
        <begin position="806"/>
        <end position="825"/>
    </location>
</feature>
<evidence type="ECO:0000256" key="3">
    <source>
        <dbReference type="SAM" id="SignalP"/>
    </source>
</evidence>
<feature type="region of interest" description="Disordered" evidence="1">
    <location>
        <begin position="226"/>
        <end position="262"/>
    </location>
</feature>
<dbReference type="EMBL" id="MU853753">
    <property type="protein sequence ID" value="KAK3945989.1"/>
    <property type="molecule type" value="Genomic_DNA"/>
</dbReference>
<keyword evidence="2" id="KW-0812">Transmembrane</keyword>
<feature type="compositionally biased region" description="Low complexity" evidence="1">
    <location>
        <begin position="904"/>
        <end position="918"/>
    </location>
</feature>
<organism evidence="4 5">
    <name type="scientific">Diplogelasinospora grovesii</name>
    <dbReference type="NCBI Taxonomy" id="303347"/>
    <lineage>
        <taxon>Eukaryota</taxon>
        <taxon>Fungi</taxon>
        <taxon>Dikarya</taxon>
        <taxon>Ascomycota</taxon>
        <taxon>Pezizomycotina</taxon>
        <taxon>Sordariomycetes</taxon>
        <taxon>Sordariomycetidae</taxon>
        <taxon>Sordariales</taxon>
        <taxon>Diplogelasinosporaceae</taxon>
        <taxon>Diplogelasinospora</taxon>
    </lineage>
</organism>
<feature type="compositionally biased region" description="Basic residues" evidence="1">
    <location>
        <begin position="595"/>
        <end position="615"/>
    </location>
</feature>
<evidence type="ECO:0000313" key="5">
    <source>
        <dbReference type="Proteomes" id="UP001303473"/>
    </source>
</evidence>
<feature type="compositionally biased region" description="Acidic residues" evidence="1">
    <location>
        <begin position="635"/>
        <end position="658"/>
    </location>
</feature>
<feature type="signal peptide" evidence="3">
    <location>
        <begin position="1"/>
        <end position="19"/>
    </location>
</feature>
<feature type="compositionally biased region" description="Polar residues" evidence="1">
    <location>
        <begin position="826"/>
        <end position="840"/>
    </location>
</feature>
<reference evidence="5" key="1">
    <citation type="journal article" date="2023" name="Mol. Phylogenet. Evol.">
        <title>Genome-scale phylogeny and comparative genomics of the fungal order Sordariales.</title>
        <authorList>
            <person name="Hensen N."/>
            <person name="Bonometti L."/>
            <person name="Westerberg I."/>
            <person name="Brannstrom I.O."/>
            <person name="Guillou S."/>
            <person name="Cros-Aarteil S."/>
            <person name="Calhoun S."/>
            <person name="Haridas S."/>
            <person name="Kuo A."/>
            <person name="Mondo S."/>
            <person name="Pangilinan J."/>
            <person name="Riley R."/>
            <person name="LaButti K."/>
            <person name="Andreopoulos B."/>
            <person name="Lipzen A."/>
            <person name="Chen C."/>
            <person name="Yan M."/>
            <person name="Daum C."/>
            <person name="Ng V."/>
            <person name="Clum A."/>
            <person name="Steindorff A."/>
            <person name="Ohm R.A."/>
            <person name="Martin F."/>
            <person name="Silar P."/>
            <person name="Natvig D.O."/>
            <person name="Lalanne C."/>
            <person name="Gautier V."/>
            <person name="Ament-Velasquez S.L."/>
            <person name="Kruys A."/>
            <person name="Hutchinson M.I."/>
            <person name="Powell A.J."/>
            <person name="Barry K."/>
            <person name="Miller A.N."/>
            <person name="Grigoriev I.V."/>
            <person name="Debuchy R."/>
            <person name="Gladieux P."/>
            <person name="Hiltunen Thoren M."/>
            <person name="Johannesson H."/>
        </authorList>
    </citation>
    <scope>NUCLEOTIDE SEQUENCE [LARGE SCALE GENOMIC DNA]</scope>
    <source>
        <strain evidence="5">CBS 340.73</strain>
    </source>
</reference>
<sequence length="1003" mass="107999">MAYRSIWTTLLLLSTAANAATTTASAPSTISSEVLNFVPTCAQQCFQSFIQRNFDSALCGDSPSLACLCTHTGSSGYTVGEGGLSCIGAEANFGGCQRSDASNVTLNTAYNMCVGFANAAAETHSTIVATLVLPPSGTTGPLVVPTATSTTTPTSTAFSMTITPSASATSTASASQQSGSQTTTNQRPQLNGAQIAGITLGCAAVLLLGILLVMLARWVRNRRFGGDPESGFSKMPKSRDSWSFGGKKSNNNSPHMLQISNPIPKEPVEMDFARPGDNTMMPMGYPESVGLAVSGGPVPVPVPGQTATATAVGLPGGGPPTMIVTPPSRSQTMETEQQGNSPPRPALTLAIPNPSQSIEPPLQTGRTLGGRDSIVTEFAEDGDDYEIRSGAPNGGGIWRPPPTDPQSATALYFADKGGNWVLRNSSVAQKPVEKKQQKQKPVVVEELPSPESQTKAERAASEYGGYMTDASSVRVAPLRVPGKQTAQQQAKLGSPIIFRDEQLRRTRDRDDRASSMYSTVSGPLSIAPGPDNPLRTPDPTPPSSQKRQEKQKQPPPPDTYFAMLREKREREREREDRGYAGGGGVGVAGPSQVKRSSRRKSRRASRQQQSRRSKRWSQDSATTIESAGGVGAGDAGDETPFEEDDCEDEDIIEDEPQEDLSPVFESPRTPPKPGQFKQPLSPTGGGNGGKSPVEYPRIHAQQNNNKMAYGLPSNPSPRYRPENALHLQPAPGMNSPPLAGGPVKKTRTTTTTGTQQAGQVGPRRLSSAPALNPNPNPMRNPGQIKTGSPEFRQQPPPLNTAVSAPQLQQQGQGQGVQQQRYWEQQPSTAQQQAKRTSQRQSQRHLEQQYWNEPAHHEQRERYSRQQLSPTPEQQHHQRRLSQQIQQRQDAQAQMQLQQHHRRTSQQQQQAQHIANQTAGQSSLLAKRVGTDRAAALSLAGKQVPLKKNKTGWSREQMQQQQQQGGGGPGLLVDGEKIPVPITPGWVPTLTPTRRGEDLFLNVQ</sequence>
<evidence type="ECO:0000256" key="1">
    <source>
        <dbReference type="SAM" id="MobiDB-lite"/>
    </source>
</evidence>